<dbReference type="Gene3D" id="1.10.357.10">
    <property type="entry name" value="Tetracycline Repressor, domain 2"/>
    <property type="match status" value="1"/>
</dbReference>
<reference evidence="6 7" key="1">
    <citation type="submission" date="2019-11" db="EMBL/GenBank/DDBJ databases">
        <title>Paenibacillus monticola sp. nov., a novel PGPR strain isolated from mountain sample in China.</title>
        <authorList>
            <person name="Zhao Q."/>
            <person name="Li H.-P."/>
            <person name="Zhang J.-L."/>
        </authorList>
    </citation>
    <scope>NUCLEOTIDE SEQUENCE [LARGE SCALE GENOMIC DNA]</scope>
    <source>
        <strain evidence="6 7">LC-T2</strain>
    </source>
</reference>
<evidence type="ECO:0000256" key="3">
    <source>
        <dbReference type="ARBA" id="ARBA00023163"/>
    </source>
</evidence>
<comment type="caution">
    <text evidence="6">The sequence shown here is derived from an EMBL/GenBank/DDBJ whole genome shotgun (WGS) entry which is preliminary data.</text>
</comment>
<dbReference type="PANTHER" id="PTHR47506:SF1">
    <property type="entry name" value="HTH-TYPE TRANSCRIPTIONAL REGULATOR YJDC"/>
    <property type="match status" value="1"/>
</dbReference>
<evidence type="ECO:0000256" key="2">
    <source>
        <dbReference type="ARBA" id="ARBA00023125"/>
    </source>
</evidence>
<feature type="DNA-binding region" description="H-T-H motif" evidence="4">
    <location>
        <begin position="33"/>
        <end position="52"/>
    </location>
</feature>
<dbReference type="Pfam" id="PF00440">
    <property type="entry name" value="TetR_N"/>
    <property type="match status" value="1"/>
</dbReference>
<keyword evidence="7" id="KW-1185">Reference proteome</keyword>
<dbReference type="SUPFAM" id="SSF46689">
    <property type="entry name" value="Homeodomain-like"/>
    <property type="match status" value="1"/>
</dbReference>
<dbReference type="SUPFAM" id="SSF48498">
    <property type="entry name" value="Tetracyclin repressor-like, C-terminal domain"/>
    <property type="match status" value="1"/>
</dbReference>
<evidence type="ECO:0000313" key="7">
    <source>
        <dbReference type="Proteomes" id="UP000463051"/>
    </source>
</evidence>
<protein>
    <submittedName>
        <fullName evidence="6">TetR family transcriptional regulator</fullName>
    </submittedName>
</protein>
<dbReference type="PANTHER" id="PTHR47506">
    <property type="entry name" value="TRANSCRIPTIONAL REGULATORY PROTEIN"/>
    <property type="match status" value="1"/>
</dbReference>
<accession>A0A7X2H3Z1</accession>
<evidence type="ECO:0000259" key="5">
    <source>
        <dbReference type="PROSITE" id="PS50977"/>
    </source>
</evidence>
<name>A0A7X2H3Z1_9BACL</name>
<dbReference type="RefSeq" id="WP_154118039.1">
    <property type="nucleotide sequence ID" value="NZ_WJXB01000002.1"/>
</dbReference>
<proteinExistence type="predicted"/>
<organism evidence="6 7">
    <name type="scientific">Paenibacillus monticola</name>
    <dbReference type="NCBI Taxonomy" id="2666075"/>
    <lineage>
        <taxon>Bacteria</taxon>
        <taxon>Bacillati</taxon>
        <taxon>Bacillota</taxon>
        <taxon>Bacilli</taxon>
        <taxon>Bacillales</taxon>
        <taxon>Paenibacillaceae</taxon>
        <taxon>Paenibacillus</taxon>
    </lineage>
</organism>
<dbReference type="InterPro" id="IPR011075">
    <property type="entry name" value="TetR_C"/>
</dbReference>
<dbReference type="InterPro" id="IPR001647">
    <property type="entry name" value="HTH_TetR"/>
</dbReference>
<dbReference type="InterPro" id="IPR009057">
    <property type="entry name" value="Homeodomain-like_sf"/>
</dbReference>
<evidence type="ECO:0000256" key="1">
    <source>
        <dbReference type="ARBA" id="ARBA00023015"/>
    </source>
</evidence>
<gene>
    <name evidence="6" type="ORF">GJB61_08675</name>
</gene>
<sequence>MVRTGRPRQFNREEAVASAMMLFWEYGFDSTSLSELKKAMGGISSASFYAAFESKDALFKEVLARYLATFGQVSANLTNLSLPPRTAIELTLRSSAKMQTGESHPLGCLVVLSASTCSPDNAHIRDLLTKERTSTREKIHACIERAVRDGELSETTDKTMLTTFFNTFLEGISTEARDGIPFEVINAAVTKLMEVWDASK</sequence>
<dbReference type="GO" id="GO:0003677">
    <property type="term" value="F:DNA binding"/>
    <property type="evidence" value="ECO:0007669"/>
    <property type="project" value="UniProtKB-UniRule"/>
</dbReference>
<dbReference type="AlphaFoldDB" id="A0A7X2H3Z1"/>
<keyword evidence="3" id="KW-0804">Transcription</keyword>
<dbReference type="Pfam" id="PF16925">
    <property type="entry name" value="TetR_C_13"/>
    <property type="match status" value="1"/>
</dbReference>
<evidence type="ECO:0000256" key="4">
    <source>
        <dbReference type="PROSITE-ProRule" id="PRU00335"/>
    </source>
</evidence>
<dbReference type="Proteomes" id="UP000463051">
    <property type="component" value="Unassembled WGS sequence"/>
</dbReference>
<dbReference type="PROSITE" id="PS50977">
    <property type="entry name" value="HTH_TETR_2"/>
    <property type="match status" value="1"/>
</dbReference>
<keyword evidence="1" id="KW-0805">Transcription regulation</keyword>
<evidence type="ECO:0000313" key="6">
    <source>
        <dbReference type="EMBL" id="MRN53066.1"/>
    </source>
</evidence>
<feature type="domain" description="HTH tetR-type" evidence="5">
    <location>
        <begin position="9"/>
        <end position="70"/>
    </location>
</feature>
<dbReference type="EMBL" id="WJXB01000002">
    <property type="protein sequence ID" value="MRN53066.1"/>
    <property type="molecule type" value="Genomic_DNA"/>
</dbReference>
<keyword evidence="2 4" id="KW-0238">DNA-binding</keyword>
<dbReference type="Gene3D" id="1.10.10.60">
    <property type="entry name" value="Homeodomain-like"/>
    <property type="match status" value="1"/>
</dbReference>
<dbReference type="InterPro" id="IPR036271">
    <property type="entry name" value="Tet_transcr_reg_TetR-rel_C_sf"/>
</dbReference>